<feature type="transmembrane region" description="Helical" evidence="1">
    <location>
        <begin position="38"/>
        <end position="61"/>
    </location>
</feature>
<dbReference type="PANTHER" id="PTHR36851">
    <property type="entry name" value="UNNAMED PRODUCT"/>
    <property type="match status" value="1"/>
</dbReference>
<dbReference type="PANTHER" id="PTHR36851:SF1">
    <property type="entry name" value="GLYCO_TRANS_2-LIKE DOMAIN-CONTAINING PROTEIN"/>
    <property type="match status" value="1"/>
</dbReference>
<accession>A0A1F6MS55</accession>
<feature type="transmembrane region" description="Helical" evidence="1">
    <location>
        <begin position="12"/>
        <end position="32"/>
    </location>
</feature>
<feature type="transmembrane region" description="Helical" evidence="1">
    <location>
        <begin position="380"/>
        <end position="399"/>
    </location>
</feature>
<organism evidence="3 4">
    <name type="scientific">Candidatus Magasanikbacteria bacterium RIFCSPLOWO2_12_FULL_43_12</name>
    <dbReference type="NCBI Taxonomy" id="1798692"/>
    <lineage>
        <taxon>Bacteria</taxon>
        <taxon>Candidatus Magasanikiibacteriota</taxon>
    </lineage>
</organism>
<feature type="domain" description="Glycosyltransferase 2-like" evidence="2">
    <location>
        <begin position="197"/>
        <end position="400"/>
    </location>
</feature>
<proteinExistence type="predicted"/>
<evidence type="ECO:0000313" key="4">
    <source>
        <dbReference type="Proteomes" id="UP000178347"/>
    </source>
</evidence>
<dbReference type="Proteomes" id="UP000178347">
    <property type="component" value="Unassembled WGS sequence"/>
</dbReference>
<name>A0A1F6MS55_9BACT</name>
<dbReference type="STRING" id="1798692.A3G00_04365"/>
<evidence type="ECO:0000256" key="1">
    <source>
        <dbReference type="SAM" id="Phobius"/>
    </source>
</evidence>
<keyword evidence="1" id="KW-0472">Membrane</keyword>
<evidence type="ECO:0000313" key="3">
    <source>
        <dbReference type="EMBL" id="OGH74378.1"/>
    </source>
</evidence>
<dbReference type="EMBL" id="MFQN01000017">
    <property type="protein sequence ID" value="OGH74378.1"/>
    <property type="molecule type" value="Genomic_DNA"/>
</dbReference>
<protein>
    <recommendedName>
        <fullName evidence="2">Glycosyltransferase 2-like domain-containing protein</fullName>
    </recommendedName>
</protein>
<evidence type="ECO:0000259" key="2">
    <source>
        <dbReference type="Pfam" id="PF13632"/>
    </source>
</evidence>
<dbReference type="InterPro" id="IPR001173">
    <property type="entry name" value="Glyco_trans_2-like"/>
</dbReference>
<sequence>MLSDYQRYRLFEILPGLSIWLTLVLSILLSFIRPLWMIYFIILFDIYWVLKVANFSFYLILGWWRFRIARRIDWAAKMKEEAPRWQEKHHVVFLTLFNETWDVVKTAMESVRVSAYEKDKFVIVVAGEARMREHYEDILSKIKQTFGGCFGDIVGTLHPSDPIEEIPGKGSNLNYSENEMRKYIDAKGWDYGQVIATIFDIDTVCHSQYFACLTYLYCKHPRPTRSSFQPIALYDNNIWESPAVLRIMAFGTTFWIMTSLARQDSLVTFSSHSMSFRAIVDAGYHEKRIVSEDSRIFFQCLLAYDGDYEVTPIYLPVSMDTVRDDKWLQSVKNLYRQQRRWAWGVEQIPYLLYEFCRVERKKFPLWKKIKWLFVEWEGKWSWCMVALIITLLGRLPMWVASEDVRQSALFFNAPYILETLMIIAMSGMLLSAALSLPLLPKRPLSQPAHKYIIMLLQWLLLPFSLIFVSAIPAIDAVTHLMAGKYLGFNISQKKRK</sequence>
<dbReference type="Pfam" id="PF13632">
    <property type="entry name" value="Glyco_trans_2_3"/>
    <property type="match status" value="1"/>
</dbReference>
<comment type="caution">
    <text evidence="3">The sequence shown here is derived from an EMBL/GenBank/DDBJ whole genome shotgun (WGS) entry which is preliminary data.</text>
</comment>
<feature type="transmembrane region" description="Helical" evidence="1">
    <location>
        <begin position="451"/>
        <end position="474"/>
    </location>
</feature>
<dbReference type="AlphaFoldDB" id="A0A1F6MS55"/>
<reference evidence="3 4" key="1">
    <citation type="journal article" date="2016" name="Nat. Commun.">
        <title>Thousands of microbial genomes shed light on interconnected biogeochemical processes in an aquifer system.</title>
        <authorList>
            <person name="Anantharaman K."/>
            <person name="Brown C.T."/>
            <person name="Hug L.A."/>
            <person name="Sharon I."/>
            <person name="Castelle C.J."/>
            <person name="Probst A.J."/>
            <person name="Thomas B.C."/>
            <person name="Singh A."/>
            <person name="Wilkins M.J."/>
            <person name="Karaoz U."/>
            <person name="Brodie E.L."/>
            <person name="Williams K.H."/>
            <person name="Hubbard S.S."/>
            <person name="Banfield J.F."/>
        </authorList>
    </citation>
    <scope>NUCLEOTIDE SEQUENCE [LARGE SCALE GENOMIC DNA]</scope>
</reference>
<keyword evidence="1" id="KW-1133">Transmembrane helix</keyword>
<gene>
    <name evidence="3" type="ORF">A3G00_04365</name>
</gene>
<keyword evidence="1" id="KW-0812">Transmembrane</keyword>
<feature type="transmembrane region" description="Helical" evidence="1">
    <location>
        <begin position="419"/>
        <end position="439"/>
    </location>
</feature>